<comment type="caution">
    <text evidence="3">The sequence shown here is derived from an EMBL/GenBank/DDBJ whole genome shotgun (WGS) entry which is preliminary data.</text>
</comment>
<gene>
    <name evidence="3" type="ORF">BFC18_16920</name>
</gene>
<dbReference type="InterPro" id="IPR050229">
    <property type="entry name" value="GlpE_sulfurtransferase"/>
</dbReference>
<evidence type="ECO:0000256" key="1">
    <source>
        <dbReference type="SAM" id="Phobius"/>
    </source>
</evidence>
<dbReference type="Proteomes" id="UP000175691">
    <property type="component" value="Unassembled WGS sequence"/>
</dbReference>
<organism evidence="3 4">
    <name type="scientific">Alteromonas confluentis</name>
    <dbReference type="NCBI Taxonomy" id="1656094"/>
    <lineage>
        <taxon>Bacteria</taxon>
        <taxon>Pseudomonadati</taxon>
        <taxon>Pseudomonadota</taxon>
        <taxon>Gammaproteobacteria</taxon>
        <taxon>Alteromonadales</taxon>
        <taxon>Alteromonadaceae</taxon>
        <taxon>Alteromonas/Salinimonas group</taxon>
        <taxon>Alteromonas</taxon>
    </lineage>
</organism>
<dbReference type="PANTHER" id="PTHR43031">
    <property type="entry name" value="FAD-DEPENDENT OXIDOREDUCTASE"/>
    <property type="match status" value="1"/>
</dbReference>
<dbReference type="CDD" id="cd00158">
    <property type="entry name" value="RHOD"/>
    <property type="match status" value="1"/>
</dbReference>
<dbReference type="InterPro" id="IPR036873">
    <property type="entry name" value="Rhodanese-like_dom_sf"/>
</dbReference>
<dbReference type="STRING" id="1656094.BFC18_16920"/>
<dbReference type="Gene3D" id="3.40.250.10">
    <property type="entry name" value="Rhodanese-like domain"/>
    <property type="match status" value="1"/>
</dbReference>
<dbReference type="InterPro" id="IPR001763">
    <property type="entry name" value="Rhodanese-like_dom"/>
</dbReference>
<dbReference type="EMBL" id="MDHN01000037">
    <property type="protein sequence ID" value="OFC69748.1"/>
    <property type="molecule type" value="Genomic_DNA"/>
</dbReference>
<dbReference type="PROSITE" id="PS50206">
    <property type="entry name" value="RHODANESE_3"/>
    <property type="match status" value="1"/>
</dbReference>
<dbReference type="AlphaFoldDB" id="A0A1E7Z888"/>
<name>A0A1E7Z888_9ALTE</name>
<dbReference type="RefSeq" id="WP_070126546.1">
    <property type="nucleotide sequence ID" value="NZ_MDHN01000037.1"/>
</dbReference>
<proteinExistence type="predicted"/>
<feature type="transmembrane region" description="Helical" evidence="1">
    <location>
        <begin position="12"/>
        <end position="30"/>
    </location>
</feature>
<keyword evidence="4" id="KW-1185">Reference proteome</keyword>
<reference evidence="3 4" key="1">
    <citation type="submission" date="2016-08" db="EMBL/GenBank/DDBJ databases">
        <authorList>
            <person name="Seilhamer J.J."/>
        </authorList>
    </citation>
    <scope>NUCLEOTIDE SEQUENCE [LARGE SCALE GENOMIC DNA]</scope>
    <source>
        <strain evidence="3 4">KCTC 42603</strain>
    </source>
</reference>
<dbReference type="Pfam" id="PF00581">
    <property type="entry name" value="Rhodanese"/>
    <property type="match status" value="1"/>
</dbReference>
<evidence type="ECO:0000313" key="4">
    <source>
        <dbReference type="Proteomes" id="UP000175691"/>
    </source>
</evidence>
<keyword evidence="1" id="KW-1133">Transmembrane helix</keyword>
<sequence length="141" mass="15366">MEQLVEFAGNNMLLAGAWVVIVAMLILSYITTFTSSVKEVNTHEMTLLVNKEDAVIFDTRPQKEFKAGHIVGARQIKPEEVRAKDFKKLENVKDKPIIVVCAMGNSARGIAAAMAKEGFSNVKVLQGGMNSWTSAGLPVSK</sequence>
<dbReference type="SMART" id="SM00450">
    <property type="entry name" value="RHOD"/>
    <property type="match status" value="1"/>
</dbReference>
<keyword evidence="1" id="KW-0472">Membrane</keyword>
<keyword evidence="1" id="KW-0812">Transmembrane</keyword>
<evidence type="ECO:0000313" key="3">
    <source>
        <dbReference type="EMBL" id="OFC69748.1"/>
    </source>
</evidence>
<evidence type="ECO:0000259" key="2">
    <source>
        <dbReference type="PROSITE" id="PS50206"/>
    </source>
</evidence>
<accession>A0A1E7Z888</accession>
<protein>
    <submittedName>
        <fullName evidence="3">Rhodanese-like domain-containing protein</fullName>
    </submittedName>
</protein>
<dbReference type="OrthoDB" id="9808735at2"/>
<dbReference type="PANTHER" id="PTHR43031:SF18">
    <property type="entry name" value="RHODANESE-RELATED SULFURTRANSFERASES"/>
    <property type="match status" value="1"/>
</dbReference>
<feature type="domain" description="Rhodanese" evidence="2">
    <location>
        <begin position="50"/>
        <end position="141"/>
    </location>
</feature>
<dbReference type="SUPFAM" id="SSF52821">
    <property type="entry name" value="Rhodanese/Cell cycle control phosphatase"/>
    <property type="match status" value="1"/>
</dbReference>